<dbReference type="Proteomes" id="UP001303115">
    <property type="component" value="Unassembled WGS sequence"/>
</dbReference>
<protein>
    <recommendedName>
        <fullName evidence="5">Carboxylesterase family protein</fullName>
    </recommendedName>
</protein>
<feature type="region of interest" description="Disordered" evidence="2">
    <location>
        <begin position="67"/>
        <end position="121"/>
    </location>
</feature>
<feature type="region of interest" description="Disordered" evidence="2">
    <location>
        <begin position="265"/>
        <end position="601"/>
    </location>
</feature>
<evidence type="ECO:0000256" key="2">
    <source>
        <dbReference type="SAM" id="MobiDB-lite"/>
    </source>
</evidence>
<accession>A0AAN6PKE2</accession>
<evidence type="ECO:0000256" key="1">
    <source>
        <dbReference type="SAM" id="Coils"/>
    </source>
</evidence>
<feature type="compositionally biased region" description="Basic and acidic residues" evidence="2">
    <location>
        <begin position="350"/>
        <end position="362"/>
    </location>
</feature>
<dbReference type="EMBL" id="MU854343">
    <property type="protein sequence ID" value="KAK4042312.1"/>
    <property type="molecule type" value="Genomic_DNA"/>
</dbReference>
<feature type="compositionally biased region" description="Basic and acidic residues" evidence="2">
    <location>
        <begin position="574"/>
        <end position="601"/>
    </location>
</feature>
<comment type="caution">
    <text evidence="3">The sequence shown here is derived from an EMBL/GenBank/DDBJ whole genome shotgun (WGS) entry which is preliminary data.</text>
</comment>
<evidence type="ECO:0000313" key="3">
    <source>
        <dbReference type="EMBL" id="KAK4042312.1"/>
    </source>
</evidence>
<gene>
    <name evidence="3" type="ORF">C8A01DRAFT_14096</name>
</gene>
<dbReference type="AlphaFoldDB" id="A0AAN6PKE2"/>
<feature type="region of interest" description="Disordered" evidence="2">
    <location>
        <begin position="1"/>
        <end position="23"/>
    </location>
</feature>
<sequence length="616" mass="67072">MATTSRPRPCAELDIHDDHSHKEVPLDTTTSALGELPLNNIHNIRRKTSIESLARRLDNFHIYNSDKENKSRTPVEAASRVPSAALSTKDITSDNSHEPGTSPVSEGRRPRGDSHGDAELRQGEKTLYFGCNLVNRGPQSDGALESGKSTDVYTLLATRVKAEEEFIIERAPVFDKMEMAAAAEQLRLSGAPMAGRHYDGFDVPKSPGLAVEVNEVAADLAGDRSRPLSRIEDSVEALDKLEEEIEALTQVAQLERVLSPEAATRNFTTSAKSTPLKRAATVRAPNSARSKTLERSSSVRQSTSAGDDDKATTSSARKVPRPTSLLPPKPLARSSKTPTVSTFELPGEAVARRLKEQREQRRSQQVSSDQAAAVAAAYSPSKPHFKSTKIPTRPTFELPGEAISRAKREAREAKLRAQEEEERKRREFKARPIRAGLVAPSSVPRDTLASLARQKSRGSADSGSPTVATTATTPVAKKRQSAVFSSSSTLPTRGRNPTTTTPTIDAKTARATSASTVASIHSSRSGNSNTSTGNPSTGNTNGKPLSAEEKAAQQQRLLRARGREVFARESSYTAEREREKRERENAAREARERAAERGRELSRVWAERQKLKVRGG</sequence>
<evidence type="ECO:0000313" key="4">
    <source>
        <dbReference type="Proteomes" id="UP001303115"/>
    </source>
</evidence>
<organism evidence="3 4">
    <name type="scientific">Parachaetomium inaequale</name>
    <dbReference type="NCBI Taxonomy" id="2588326"/>
    <lineage>
        <taxon>Eukaryota</taxon>
        <taxon>Fungi</taxon>
        <taxon>Dikarya</taxon>
        <taxon>Ascomycota</taxon>
        <taxon>Pezizomycotina</taxon>
        <taxon>Sordariomycetes</taxon>
        <taxon>Sordariomycetidae</taxon>
        <taxon>Sordariales</taxon>
        <taxon>Chaetomiaceae</taxon>
        <taxon>Parachaetomium</taxon>
    </lineage>
</organism>
<proteinExistence type="predicted"/>
<feature type="compositionally biased region" description="Basic and acidic residues" evidence="2">
    <location>
        <begin position="404"/>
        <end position="425"/>
    </location>
</feature>
<keyword evidence="4" id="KW-1185">Reference proteome</keyword>
<evidence type="ECO:0008006" key="5">
    <source>
        <dbReference type="Google" id="ProtNLM"/>
    </source>
</evidence>
<feature type="compositionally biased region" description="Basic and acidic residues" evidence="2">
    <location>
        <begin position="9"/>
        <end position="23"/>
    </location>
</feature>
<feature type="compositionally biased region" description="Basic and acidic residues" evidence="2">
    <location>
        <begin position="106"/>
        <end position="121"/>
    </location>
</feature>
<feature type="compositionally biased region" description="Low complexity" evidence="2">
    <location>
        <begin position="509"/>
        <end position="542"/>
    </location>
</feature>
<feature type="compositionally biased region" description="Low complexity" evidence="2">
    <location>
        <begin position="489"/>
        <end position="503"/>
    </location>
</feature>
<reference evidence="4" key="1">
    <citation type="journal article" date="2023" name="Mol. Phylogenet. Evol.">
        <title>Genome-scale phylogeny and comparative genomics of the fungal order Sordariales.</title>
        <authorList>
            <person name="Hensen N."/>
            <person name="Bonometti L."/>
            <person name="Westerberg I."/>
            <person name="Brannstrom I.O."/>
            <person name="Guillou S."/>
            <person name="Cros-Aarteil S."/>
            <person name="Calhoun S."/>
            <person name="Haridas S."/>
            <person name="Kuo A."/>
            <person name="Mondo S."/>
            <person name="Pangilinan J."/>
            <person name="Riley R."/>
            <person name="LaButti K."/>
            <person name="Andreopoulos B."/>
            <person name="Lipzen A."/>
            <person name="Chen C."/>
            <person name="Yan M."/>
            <person name="Daum C."/>
            <person name="Ng V."/>
            <person name="Clum A."/>
            <person name="Steindorff A."/>
            <person name="Ohm R.A."/>
            <person name="Martin F."/>
            <person name="Silar P."/>
            <person name="Natvig D.O."/>
            <person name="Lalanne C."/>
            <person name="Gautier V."/>
            <person name="Ament-Velasquez S.L."/>
            <person name="Kruys A."/>
            <person name="Hutchinson M.I."/>
            <person name="Powell A.J."/>
            <person name="Barry K."/>
            <person name="Miller A.N."/>
            <person name="Grigoriev I.V."/>
            <person name="Debuchy R."/>
            <person name="Gladieux P."/>
            <person name="Hiltunen Thoren M."/>
            <person name="Johannesson H."/>
        </authorList>
    </citation>
    <scope>NUCLEOTIDE SEQUENCE [LARGE SCALE GENOMIC DNA]</scope>
    <source>
        <strain evidence="4">CBS 284.82</strain>
    </source>
</reference>
<feature type="compositionally biased region" description="Low complexity" evidence="2">
    <location>
        <begin position="465"/>
        <end position="475"/>
    </location>
</feature>
<feature type="compositionally biased region" description="Low complexity" evidence="2">
    <location>
        <begin position="363"/>
        <end position="381"/>
    </location>
</feature>
<feature type="compositionally biased region" description="Polar residues" evidence="2">
    <location>
        <begin position="287"/>
        <end position="305"/>
    </location>
</feature>
<keyword evidence="1" id="KW-0175">Coiled coil</keyword>
<name>A0AAN6PKE2_9PEZI</name>
<feature type="coiled-coil region" evidence="1">
    <location>
        <begin position="231"/>
        <end position="258"/>
    </location>
</feature>